<dbReference type="AlphaFoldDB" id="A0A0F9L5S7"/>
<protein>
    <submittedName>
        <fullName evidence="1">Uncharacterized protein</fullName>
    </submittedName>
</protein>
<dbReference type="EMBL" id="LAZR01013216">
    <property type="protein sequence ID" value="KKM22995.1"/>
    <property type="molecule type" value="Genomic_DNA"/>
</dbReference>
<reference evidence="1" key="1">
    <citation type="journal article" date="2015" name="Nature">
        <title>Complex archaea that bridge the gap between prokaryotes and eukaryotes.</title>
        <authorList>
            <person name="Spang A."/>
            <person name="Saw J.H."/>
            <person name="Jorgensen S.L."/>
            <person name="Zaremba-Niedzwiedzka K."/>
            <person name="Martijn J."/>
            <person name="Lind A.E."/>
            <person name="van Eijk R."/>
            <person name="Schleper C."/>
            <person name="Guy L."/>
            <person name="Ettema T.J."/>
        </authorList>
    </citation>
    <scope>NUCLEOTIDE SEQUENCE</scope>
</reference>
<proteinExistence type="predicted"/>
<gene>
    <name evidence="1" type="ORF">LCGC14_1619580</name>
</gene>
<organism evidence="1">
    <name type="scientific">marine sediment metagenome</name>
    <dbReference type="NCBI Taxonomy" id="412755"/>
    <lineage>
        <taxon>unclassified sequences</taxon>
        <taxon>metagenomes</taxon>
        <taxon>ecological metagenomes</taxon>
    </lineage>
</organism>
<accession>A0A0F9L5S7</accession>
<name>A0A0F9L5S7_9ZZZZ</name>
<sequence length="61" mass="6256">MSEKVAGRIDAMSKLERALAAFVDAYLGVAPGGSTPALDDAYDLAKDALQAGVGDGHRKHG</sequence>
<evidence type="ECO:0000313" key="1">
    <source>
        <dbReference type="EMBL" id="KKM22995.1"/>
    </source>
</evidence>
<comment type="caution">
    <text evidence="1">The sequence shown here is derived from an EMBL/GenBank/DDBJ whole genome shotgun (WGS) entry which is preliminary data.</text>
</comment>